<dbReference type="EMBL" id="CAXLJM020000007">
    <property type="protein sequence ID" value="CAL8073053.1"/>
    <property type="molecule type" value="Genomic_DNA"/>
</dbReference>
<evidence type="ECO:0000313" key="1">
    <source>
        <dbReference type="EMBL" id="CAL8073053.1"/>
    </source>
</evidence>
<gene>
    <name evidence="1" type="ORF">ODALV1_LOCUS2464</name>
</gene>
<reference evidence="1 2" key="1">
    <citation type="submission" date="2024-08" db="EMBL/GenBank/DDBJ databases">
        <authorList>
            <person name="Cucini C."/>
            <person name="Frati F."/>
        </authorList>
    </citation>
    <scope>NUCLEOTIDE SEQUENCE [LARGE SCALE GENOMIC DNA]</scope>
</reference>
<evidence type="ECO:0008006" key="3">
    <source>
        <dbReference type="Google" id="ProtNLM"/>
    </source>
</evidence>
<evidence type="ECO:0000313" key="2">
    <source>
        <dbReference type="Proteomes" id="UP001642540"/>
    </source>
</evidence>
<keyword evidence="2" id="KW-1185">Reference proteome</keyword>
<name>A0ABP1PRW9_9HEXA</name>
<sequence>MEDYRNPLLNSLIINHVVAFLPFNDKKLCRLVSQTWNEEVKKTIRKLSKVKIDLQRKLLCDLVTSPCSPDFCSEFSFSSGHVFTEWQEKSQIFQDFFKKYGPNVKSLSIKSCICSNKDLKAILYQGCPNLESFKYIAMINGRLFQDSSSSSSSLFSASVSSSSSSSSLSQEVQIQTQYLLPKLKCLHVNIRSSDLVRNTELMIDLLSIAPNLEEISWLKLPHDEISYDRNFQLDLEKAWSADRQTNGLTIRDTIYDVAIHYKPLKLARLSKIESNMRLSNASILELRDRQFPLKSMNIRLTIDVNDSSLKTLLESLSGTLSSLKIEFYPSLLDATCAVYDKSKITHGSFTFPKMEKLQHLFLKTFHGSFNFLPQLKSLKTFSFCELDIRDTLSQLRLDVLHSVNGLSTSLQLFQVFSDENHFGNDREPTFSNDDISVLAKAFPNVSEIRVKGITKRRRKWLKRFPKLKVLDDAATEVGIGGLKGPKNDSNECCYCCVHKLQRLAWSFR</sequence>
<protein>
    <recommendedName>
        <fullName evidence="3">F-box domain-containing protein</fullName>
    </recommendedName>
</protein>
<dbReference type="Proteomes" id="UP001642540">
    <property type="component" value="Unassembled WGS sequence"/>
</dbReference>
<organism evidence="1 2">
    <name type="scientific">Orchesella dallaii</name>
    <dbReference type="NCBI Taxonomy" id="48710"/>
    <lineage>
        <taxon>Eukaryota</taxon>
        <taxon>Metazoa</taxon>
        <taxon>Ecdysozoa</taxon>
        <taxon>Arthropoda</taxon>
        <taxon>Hexapoda</taxon>
        <taxon>Collembola</taxon>
        <taxon>Entomobryomorpha</taxon>
        <taxon>Entomobryoidea</taxon>
        <taxon>Orchesellidae</taxon>
        <taxon>Orchesellinae</taxon>
        <taxon>Orchesella</taxon>
    </lineage>
</organism>
<proteinExistence type="predicted"/>
<comment type="caution">
    <text evidence="1">The sequence shown here is derived from an EMBL/GenBank/DDBJ whole genome shotgun (WGS) entry which is preliminary data.</text>
</comment>
<accession>A0ABP1PRW9</accession>